<accession>A0A0B4XR25</accession>
<dbReference type="OrthoDB" id="9799147at2"/>
<sequence>MTASFVIESFSRAQHDRSAFDCGVPVLNHYIQRQVSSDIRRNLARCTVAVRAERPTQLAGYYTLSAHSVEADLLPESLSQSPYPSVPAVLIGRLAVCQSCQGQALGVQLVVSALRKSLRLHEELGIQLVVVDPLGEEVVAFYERFGFQEFSGGRLLLSLKTVKRALAE</sequence>
<dbReference type="KEGG" id="apac:S7S_12380"/>
<protein>
    <submittedName>
        <fullName evidence="8">GNAT family acetyltransferase</fullName>
    </submittedName>
</protein>
<name>A0A0B4XR25_9GAMM</name>
<keyword evidence="3" id="KW-1277">Toxin-antitoxin system</keyword>
<gene>
    <name evidence="8" type="ORF">S7S_12380</name>
</gene>
<keyword evidence="4 8" id="KW-0808">Transferase</keyword>
<evidence type="ECO:0000259" key="7">
    <source>
        <dbReference type="Pfam" id="PF13508"/>
    </source>
</evidence>
<dbReference type="Pfam" id="PF13508">
    <property type="entry name" value="Acetyltransf_7"/>
    <property type="match status" value="1"/>
</dbReference>
<dbReference type="GO" id="GO:0016747">
    <property type="term" value="F:acyltransferase activity, transferring groups other than amino-acyl groups"/>
    <property type="evidence" value="ECO:0007669"/>
    <property type="project" value="InterPro"/>
</dbReference>
<keyword evidence="9" id="KW-1185">Reference proteome</keyword>
<dbReference type="PANTHER" id="PTHR36449">
    <property type="entry name" value="ACETYLTRANSFERASE-RELATED"/>
    <property type="match status" value="1"/>
</dbReference>
<dbReference type="SUPFAM" id="SSF55729">
    <property type="entry name" value="Acyl-CoA N-acyltransferases (Nat)"/>
    <property type="match status" value="1"/>
</dbReference>
<comment type="similarity">
    <text evidence="1">Belongs to the acetyltransferase family. GNAT subfamily.</text>
</comment>
<dbReference type="HOGENOM" id="CLU_101288_3_0_6"/>
<dbReference type="RefSeq" id="WP_008738796.1">
    <property type="nucleotide sequence ID" value="NZ_CP004387.1"/>
</dbReference>
<keyword evidence="5" id="KW-0012">Acyltransferase</keyword>
<dbReference type="PANTHER" id="PTHR36449:SF1">
    <property type="entry name" value="ACETYLTRANSFERASE"/>
    <property type="match status" value="1"/>
</dbReference>
<dbReference type="InterPro" id="IPR000182">
    <property type="entry name" value="GNAT_dom"/>
</dbReference>
<evidence type="ECO:0000313" key="8">
    <source>
        <dbReference type="EMBL" id="AJD48888.1"/>
    </source>
</evidence>
<evidence type="ECO:0000256" key="1">
    <source>
        <dbReference type="ARBA" id="ARBA00009342"/>
    </source>
</evidence>
<evidence type="ECO:0000256" key="4">
    <source>
        <dbReference type="ARBA" id="ARBA00022679"/>
    </source>
</evidence>
<dbReference type="Proteomes" id="UP000006764">
    <property type="component" value="Chromosome"/>
</dbReference>
<comment type="catalytic activity">
    <reaction evidence="6">
        <text>glycyl-tRNA(Gly) + acetyl-CoA = N-acetylglycyl-tRNA(Gly) + CoA + H(+)</text>
        <dbReference type="Rhea" id="RHEA:81867"/>
        <dbReference type="Rhea" id="RHEA-COMP:9683"/>
        <dbReference type="Rhea" id="RHEA-COMP:19766"/>
        <dbReference type="ChEBI" id="CHEBI:15378"/>
        <dbReference type="ChEBI" id="CHEBI:57287"/>
        <dbReference type="ChEBI" id="CHEBI:57288"/>
        <dbReference type="ChEBI" id="CHEBI:78522"/>
        <dbReference type="ChEBI" id="CHEBI:232036"/>
    </reaction>
</comment>
<reference evidence="8 9" key="1">
    <citation type="journal article" date="2012" name="J. Bacteriol.">
        <title>Genome sequence of an alkane-degrading bacterium, Alcanivorax pacificus type strain W11-5, isolated from deep sea sediment.</title>
        <authorList>
            <person name="Lai Q."/>
            <person name="Shao Z."/>
        </authorList>
    </citation>
    <scope>NUCLEOTIDE SEQUENCE [LARGE SCALE GENOMIC DNA]</scope>
    <source>
        <strain evidence="8 9">W11-5</strain>
    </source>
</reference>
<dbReference type="Gene3D" id="3.40.630.30">
    <property type="match status" value="1"/>
</dbReference>
<dbReference type="AlphaFoldDB" id="A0A0B4XR25"/>
<proteinExistence type="inferred from homology"/>
<keyword evidence="2" id="KW-0678">Repressor</keyword>
<dbReference type="InterPro" id="IPR016181">
    <property type="entry name" value="Acyl_CoA_acyltransferase"/>
</dbReference>
<evidence type="ECO:0000256" key="5">
    <source>
        <dbReference type="ARBA" id="ARBA00023315"/>
    </source>
</evidence>
<organism evidence="8 9">
    <name type="scientific">Isoalcanivorax pacificus W11-5</name>
    <dbReference type="NCBI Taxonomy" id="391936"/>
    <lineage>
        <taxon>Bacteria</taxon>
        <taxon>Pseudomonadati</taxon>
        <taxon>Pseudomonadota</taxon>
        <taxon>Gammaproteobacteria</taxon>
        <taxon>Oceanospirillales</taxon>
        <taxon>Alcanivoracaceae</taxon>
        <taxon>Isoalcanivorax</taxon>
    </lineage>
</organism>
<evidence type="ECO:0000256" key="3">
    <source>
        <dbReference type="ARBA" id="ARBA00022649"/>
    </source>
</evidence>
<feature type="domain" description="N-acetyltransferase" evidence="7">
    <location>
        <begin position="72"/>
        <end position="149"/>
    </location>
</feature>
<evidence type="ECO:0000256" key="6">
    <source>
        <dbReference type="ARBA" id="ARBA00049880"/>
    </source>
</evidence>
<dbReference type="EMBL" id="CP004387">
    <property type="protein sequence ID" value="AJD48888.1"/>
    <property type="molecule type" value="Genomic_DNA"/>
</dbReference>
<evidence type="ECO:0000256" key="2">
    <source>
        <dbReference type="ARBA" id="ARBA00022491"/>
    </source>
</evidence>
<evidence type="ECO:0000313" key="9">
    <source>
        <dbReference type="Proteomes" id="UP000006764"/>
    </source>
</evidence>
<dbReference type="STRING" id="391936.S7S_12380"/>